<keyword evidence="3" id="KW-1185">Reference proteome</keyword>
<evidence type="ECO:0000313" key="3">
    <source>
        <dbReference type="Proteomes" id="UP000481037"/>
    </source>
</evidence>
<feature type="chain" id="PRO_5026832658" evidence="1">
    <location>
        <begin position="25"/>
        <end position="157"/>
    </location>
</feature>
<accession>A0A6L5QGN3</accession>
<proteinExistence type="predicted"/>
<reference evidence="2 3" key="1">
    <citation type="submission" date="2019-11" db="EMBL/GenBank/DDBJ databases">
        <title>Novel species isolated from a subtropical stream in China.</title>
        <authorList>
            <person name="Lu H."/>
        </authorList>
    </citation>
    <scope>NUCLEOTIDE SEQUENCE [LARGE SCALE GENOMIC DNA]</scope>
    <source>
        <strain evidence="2 3">FT25W</strain>
    </source>
</reference>
<gene>
    <name evidence="2" type="ORF">GJ697_13175</name>
</gene>
<protein>
    <submittedName>
        <fullName evidence="2">Uncharacterized protein</fullName>
    </submittedName>
</protein>
<feature type="signal peptide" evidence="1">
    <location>
        <begin position="1"/>
        <end position="24"/>
    </location>
</feature>
<organism evidence="2 3">
    <name type="scientific">Duganella alba</name>
    <dbReference type="NCBI Taxonomy" id="2666081"/>
    <lineage>
        <taxon>Bacteria</taxon>
        <taxon>Pseudomonadati</taxon>
        <taxon>Pseudomonadota</taxon>
        <taxon>Betaproteobacteria</taxon>
        <taxon>Burkholderiales</taxon>
        <taxon>Oxalobacteraceae</taxon>
        <taxon>Telluria group</taxon>
        <taxon>Duganella</taxon>
    </lineage>
</organism>
<keyword evidence="1" id="KW-0732">Signal</keyword>
<evidence type="ECO:0000256" key="1">
    <source>
        <dbReference type="SAM" id="SignalP"/>
    </source>
</evidence>
<dbReference type="EMBL" id="WKJM01000009">
    <property type="protein sequence ID" value="MRX08790.1"/>
    <property type="molecule type" value="Genomic_DNA"/>
</dbReference>
<dbReference type="AlphaFoldDB" id="A0A6L5QGN3"/>
<comment type="caution">
    <text evidence="2">The sequence shown here is derived from an EMBL/GenBank/DDBJ whole genome shotgun (WGS) entry which is preliminary data.</text>
</comment>
<name>A0A6L5QGN3_9BURK</name>
<evidence type="ECO:0000313" key="2">
    <source>
        <dbReference type="EMBL" id="MRX08790.1"/>
    </source>
</evidence>
<dbReference type="RefSeq" id="WP_154368185.1">
    <property type="nucleotide sequence ID" value="NZ_WKJM01000009.1"/>
</dbReference>
<sequence>MSKQLIKTAFTFLLGSSFSLSAIASVDDLNAYRKNYTLRCDLVSEIVDPVRELAYLKFDKKKSTIVQNGEFTLYKYSPAPSLEVAIVLGDDEKKVLTNIVAQRLYLKKKGIDANHIRQRLALRAEDKLPTEIDCEHGTVKIIGGEKVEKLLIEFPID</sequence>
<dbReference type="Proteomes" id="UP000481037">
    <property type="component" value="Unassembled WGS sequence"/>
</dbReference>